<keyword evidence="1" id="KW-0812">Transmembrane</keyword>
<name>F4C594_SPHS2</name>
<keyword evidence="1" id="KW-1133">Transmembrane helix</keyword>
<feature type="transmembrane region" description="Helical" evidence="1">
    <location>
        <begin position="25"/>
        <end position="44"/>
    </location>
</feature>
<dbReference type="HOGENOM" id="CLU_3122783_0_0_10"/>
<dbReference type="KEGG" id="shg:Sph21_1632"/>
<dbReference type="STRING" id="743722.Sph21_1632"/>
<sequence>MIPFLPNLSKTGYKKNYLMEEMKGYIMYSAFVGRLPFCFNVLILNGGVFA</sequence>
<protein>
    <submittedName>
        <fullName evidence="2">Uncharacterized protein</fullName>
    </submittedName>
</protein>
<keyword evidence="1" id="KW-0472">Membrane</keyword>
<organism evidence="2">
    <name type="scientific">Sphingobacterium sp. (strain 21)</name>
    <dbReference type="NCBI Taxonomy" id="743722"/>
    <lineage>
        <taxon>Bacteria</taxon>
        <taxon>Pseudomonadati</taxon>
        <taxon>Bacteroidota</taxon>
        <taxon>Sphingobacteriia</taxon>
        <taxon>Sphingobacteriales</taxon>
        <taxon>Sphingobacteriaceae</taxon>
        <taxon>Sphingobacterium</taxon>
    </lineage>
</organism>
<dbReference type="AlphaFoldDB" id="F4C594"/>
<dbReference type="EMBL" id="CP002584">
    <property type="protein sequence ID" value="ADZ78194.1"/>
    <property type="molecule type" value="Genomic_DNA"/>
</dbReference>
<proteinExistence type="predicted"/>
<reference evidence="2" key="1">
    <citation type="submission" date="2011-03" db="EMBL/GenBank/DDBJ databases">
        <title>Complete sequence of Sphingobacterium sp. 21.</title>
        <authorList>
            <consortium name="US DOE Joint Genome Institute"/>
            <person name="Lucas S."/>
            <person name="Copeland A."/>
            <person name="Lapidus A."/>
            <person name="Cheng J.-F."/>
            <person name="Goodwin L."/>
            <person name="Pitluck S."/>
            <person name="Davenport K."/>
            <person name="Detter J.C."/>
            <person name="Han C."/>
            <person name="Tapia R."/>
            <person name="Land M."/>
            <person name="Hauser L."/>
            <person name="Kyrpides N."/>
            <person name="Ivanova N."/>
            <person name="Ovchinnikova G."/>
            <person name="Pagani I."/>
            <person name="Siebers A.K."/>
            <person name="Allgaier M."/>
            <person name="Thelen M.P."/>
            <person name="Hugenholtz P."/>
            <person name="Woyke T."/>
        </authorList>
    </citation>
    <scope>NUCLEOTIDE SEQUENCE</scope>
    <source>
        <strain evidence="2">21</strain>
    </source>
</reference>
<gene>
    <name evidence="2" type="ordered locus">Sph21_1632</name>
</gene>
<evidence type="ECO:0000256" key="1">
    <source>
        <dbReference type="SAM" id="Phobius"/>
    </source>
</evidence>
<dbReference type="PATRIC" id="fig|743722.3.peg.1751"/>
<accession>F4C594</accession>
<evidence type="ECO:0000313" key="2">
    <source>
        <dbReference type="EMBL" id="ADZ78194.1"/>
    </source>
</evidence>